<feature type="domain" description="Fe/B12 periplasmic-binding" evidence="6">
    <location>
        <begin position="60"/>
        <end position="340"/>
    </location>
</feature>
<comment type="caution">
    <text evidence="7">The sequence shown here is derived from an EMBL/GenBank/DDBJ whole genome shotgun (WGS) entry which is preliminary data.</text>
</comment>
<accession>A0A839QMG9</accession>
<name>A0A839QMG9_9MICC</name>
<keyword evidence="3" id="KW-0813">Transport</keyword>
<dbReference type="Proteomes" id="UP000523000">
    <property type="component" value="Unassembled WGS sequence"/>
</dbReference>
<gene>
    <name evidence="7" type="ORF">E9229_000593</name>
</gene>
<dbReference type="Pfam" id="PF01497">
    <property type="entry name" value="Peripla_BP_2"/>
    <property type="match status" value="1"/>
</dbReference>
<protein>
    <submittedName>
        <fullName evidence="7">Iron complex transport system substrate-binding protein</fullName>
    </submittedName>
</protein>
<feature type="signal peptide" evidence="5">
    <location>
        <begin position="1"/>
        <end position="24"/>
    </location>
</feature>
<dbReference type="RefSeq" id="WP_183509772.1">
    <property type="nucleotide sequence ID" value="NZ_BAABGK010000025.1"/>
</dbReference>
<evidence type="ECO:0000256" key="3">
    <source>
        <dbReference type="ARBA" id="ARBA00022448"/>
    </source>
</evidence>
<feature type="chain" id="PRO_5039051096" evidence="5">
    <location>
        <begin position="25"/>
        <end position="348"/>
    </location>
</feature>
<proteinExistence type="inferred from homology"/>
<evidence type="ECO:0000256" key="5">
    <source>
        <dbReference type="SAM" id="SignalP"/>
    </source>
</evidence>
<keyword evidence="4 5" id="KW-0732">Signal</keyword>
<dbReference type="GO" id="GO:1901678">
    <property type="term" value="P:iron coordination entity transport"/>
    <property type="evidence" value="ECO:0007669"/>
    <property type="project" value="UniProtKB-ARBA"/>
</dbReference>
<dbReference type="GO" id="GO:0030288">
    <property type="term" value="C:outer membrane-bounded periplasmic space"/>
    <property type="evidence" value="ECO:0007669"/>
    <property type="project" value="TreeGrafter"/>
</dbReference>
<evidence type="ECO:0000313" key="8">
    <source>
        <dbReference type="Proteomes" id="UP000523000"/>
    </source>
</evidence>
<dbReference type="PROSITE" id="PS51257">
    <property type="entry name" value="PROKAR_LIPOPROTEIN"/>
    <property type="match status" value="1"/>
</dbReference>
<organism evidence="7 8">
    <name type="scientific">Paeniglutamicibacter cryotolerans</name>
    <dbReference type="NCBI Taxonomy" id="670079"/>
    <lineage>
        <taxon>Bacteria</taxon>
        <taxon>Bacillati</taxon>
        <taxon>Actinomycetota</taxon>
        <taxon>Actinomycetes</taxon>
        <taxon>Micrococcales</taxon>
        <taxon>Micrococcaceae</taxon>
        <taxon>Paeniglutamicibacter</taxon>
    </lineage>
</organism>
<evidence type="ECO:0000256" key="4">
    <source>
        <dbReference type="ARBA" id="ARBA00022729"/>
    </source>
</evidence>
<evidence type="ECO:0000259" key="6">
    <source>
        <dbReference type="PROSITE" id="PS50983"/>
    </source>
</evidence>
<reference evidence="7 8" key="1">
    <citation type="submission" date="2020-08" db="EMBL/GenBank/DDBJ databases">
        <title>Sequencing the genomes of 1000 actinobacteria strains.</title>
        <authorList>
            <person name="Klenk H.-P."/>
        </authorList>
    </citation>
    <scope>NUCLEOTIDE SEQUENCE [LARGE SCALE GENOMIC DNA]</scope>
    <source>
        <strain evidence="7 8">DSM 22826</strain>
    </source>
</reference>
<dbReference type="SUPFAM" id="SSF53807">
    <property type="entry name" value="Helical backbone' metal receptor"/>
    <property type="match status" value="1"/>
</dbReference>
<dbReference type="PROSITE" id="PS51318">
    <property type="entry name" value="TAT"/>
    <property type="match status" value="1"/>
</dbReference>
<comment type="similarity">
    <text evidence="2">Belongs to the bacterial solute-binding protein 8 family.</text>
</comment>
<dbReference type="InterPro" id="IPR051313">
    <property type="entry name" value="Bact_iron-sidero_bind"/>
</dbReference>
<comment type="subcellular location">
    <subcellularLocation>
        <location evidence="1">Cell envelope</location>
    </subcellularLocation>
</comment>
<dbReference type="InterPro" id="IPR006311">
    <property type="entry name" value="TAT_signal"/>
</dbReference>
<dbReference type="PANTHER" id="PTHR30532">
    <property type="entry name" value="IRON III DICITRATE-BINDING PERIPLASMIC PROTEIN"/>
    <property type="match status" value="1"/>
</dbReference>
<evidence type="ECO:0000256" key="1">
    <source>
        <dbReference type="ARBA" id="ARBA00004196"/>
    </source>
</evidence>
<dbReference type="EMBL" id="JACHVS010000001">
    <property type="protein sequence ID" value="MBB2994402.1"/>
    <property type="molecule type" value="Genomic_DNA"/>
</dbReference>
<dbReference type="Gene3D" id="3.40.50.1980">
    <property type="entry name" value="Nitrogenase molybdenum iron protein domain"/>
    <property type="match status" value="2"/>
</dbReference>
<dbReference type="AlphaFoldDB" id="A0A839QMG9"/>
<keyword evidence="8" id="KW-1185">Reference proteome</keyword>
<evidence type="ECO:0000313" key="7">
    <source>
        <dbReference type="EMBL" id="MBB2994402.1"/>
    </source>
</evidence>
<dbReference type="PANTHER" id="PTHR30532:SF24">
    <property type="entry name" value="FERRIC ENTEROBACTIN-BINDING PERIPLASMIC PROTEIN FEPB"/>
    <property type="match status" value="1"/>
</dbReference>
<dbReference type="PROSITE" id="PS50983">
    <property type="entry name" value="FE_B12_PBP"/>
    <property type="match status" value="1"/>
</dbReference>
<sequence length="348" mass="36439">MSFTRRTGLLATAAVVALALSACAQRAPAAIEPAAQQGSGFPVTIEHLYGTTRIPADPQRIATVSWVNADAVLALGVVPVGMAKDTWGNNEQGSTPWKDAKLTELGAPIGSEKAPVQYDETDGVNFTEMAKLSPDLIVAAYSGMTEEDYAKLSKIAPVIGPIAENYTTSWQQAITAVGKALGRDAQAATTVLDLETQLASAAQEHPVFKDATFIAGNLEPGKGGINLYAGGDNRPRFLASLGMKQAPLVDANTPKGKFFVNWSAERANELDSDVFFTWLPKGTSNESIAAHKLFGQIPAVRKGGLAAISDDTLTLAISASSPLSLPWAMDTMVPLLADAAEAAKASGK</sequence>
<dbReference type="InterPro" id="IPR002491">
    <property type="entry name" value="ABC_transptr_periplasmic_BD"/>
</dbReference>
<evidence type="ECO:0000256" key="2">
    <source>
        <dbReference type="ARBA" id="ARBA00008814"/>
    </source>
</evidence>